<keyword evidence="4" id="KW-1185">Reference proteome</keyword>
<evidence type="ECO:0000313" key="3">
    <source>
        <dbReference type="EMBL" id="MBC8528180.1"/>
    </source>
</evidence>
<dbReference type="SUPFAM" id="SSF55826">
    <property type="entry name" value="YbaK/ProRS associated domain"/>
    <property type="match status" value="1"/>
</dbReference>
<comment type="caution">
    <text evidence="3">The sequence shown here is derived from an EMBL/GenBank/DDBJ whole genome shotgun (WGS) entry which is preliminary data.</text>
</comment>
<feature type="domain" description="YbaK/aminoacyl-tRNA synthetase-associated" evidence="2">
    <location>
        <begin position="45"/>
        <end position="167"/>
    </location>
</feature>
<dbReference type="EMBL" id="JACRSO010000001">
    <property type="protein sequence ID" value="MBC8528180.1"/>
    <property type="molecule type" value="Genomic_DNA"/>
</dbReference>
<sequence>MNPYVSDPTLYNTAPAPEGRLPKEMAVYALLEALNIPFVRLDHGPTPSIEACREIDTLLGIEICKNLFLCNAQKTQFYLLMMPGSKPFKTKDLSKQIGSSRLSFAAPEYMQQFLNITPGAVSILGLMNDTQRRVRLLIDREVVSHAYIGCHPCVNTASLKIRTTDILEKFLPHTGHEATLVEL</sequence>
<dbReference type="Proteomes" id="UP000654279">
    <property type="component" value="Unassembled WGS sequence"/>
</dbReference>
<reference evidence="3" key="1">
    <citation type="submission" date="2020-08" db="EMBL/GenBank/DDBJ databases">
        <title>Genome public.</title>
        <authorList>
            <person name="Liu C."/>
            <person name="Sun Q."/>
        </authorList>
    </citation>
    <scope>NUCLEOTIDE SEQUENCE</scope>
    <source>
        <strain evidence="3">NSJ-44</strain>
    </source>
</reference>
<proteinExistence type="inferred from homology"/>
<dbReference type="GO" id="GO:0002161">
    <property type="term" value="F:aminoacyl-tRNA deacylase activity"/>
    <property type="evidence" value="ECO:0007669"/>
    <property type="project" value="InterPro"/>
</dbReference>
<dbReference type="Gene3D" id="3.90.960.10">
    <property type="entry name" value="YbaK/aminoacyl-tRNA synthetase-associated domain"/>
    <property type="match status" value="1"/>
</dbReference>
<gene>
    <name evidence="3" type="ORF">H8699_01830</name>
</gene>
<accession>A0A926D0P6</accession>
<comment type="similarity">
    <text evidence="1">Belongs to the PRORSD1 family.</text>
</comment>
<evidence type="ECO:0000256" key="1">
    <source>
        <dbReference type="ARBA" id="ARBA00010201"/>
    </source>
</evidence>
<dbReference type="AlphaFoldDB" id="A0A926D0P6"/>
<name>A0A926D0P6_9FIRM</name>
<dbReference type="InterPro" id="IPR040285">
    <property type="entry name" value="ProX/PRXD1"/>
</dbReference>
<dbReference type="PANTHER" id="PTHR31423">
    <property type="entry name" value="YBAK DOMAIN-CONTAINING PROTEIN"/>
    <property type="match status" value="1"/>
</dbReference>
<dbReference type="CDD" id="cd04335">
    <property type="entry name" value="PrdX_deacylase"/>
    <property type="match status" value="1"/>
</dbReference>
<dbReference type="Pfam" id="PF04073">
    <property type="entry name" value="tRNA_edit"/>
    <property type="match status" value="1"/>
</dbReference>
<dbReference type="PANTHER" id="PTHR31423:SF3">
    <property type="entry name" value="PROLYL-TRNA SYNTHETASE ASSOCIATED DOMAIN-CONTAINING PROTEIN 1-RELATED"/>
    <property type="match status" value="1"/>
</dbReference>
<evidence type="ECO:0000259" key="2">
    <source>
        <dbReference type="Pfam" id="PF04073"/>
    </source>
</evidence>
<dbReference type="InterPro" id="IPR007214">
    <property type="entry name" value="YbaK/aa-tRNA-synth-assoc-dom"/>
</dbReference>
<dbReference type="RefSeq" id="WP_249284219.1">
    <property type="nucleotide sequence ID" value="NZ_JACRSO010000001.1"/>
</dbReference>
<organism evidence="3 4">
    <name type="scientific">Luoshenia tenuis</name>
    <dbReference type="NCBI Taxonomy" id="2763654"/>
    <lineage>
        <taxon>Bacteria</taxon>
        <taxon>Bacillati</taxon>
        <taxon>Bacillota</taxon>
        <taxon>Clostridia</taxon>
        <taxon>Christensenellales</taxon>
        <taxon>Christensenellaceae</taxon>
        <taxon>Luoshenia</taxon>
    </lineage>
</organism>
<dbReference type="InterPro" id="IPR036754">
    <property type="entry name" value="YbaK/aa-tRNA-synt-asso_dom_sf"/>
</dbReference>
<protein>
    <submittedName>
        <fullName evidence="3">Prolyl-tRNA synthetase associated domain-containing protein</fullName>
    </submittedName>
</protein>
<evidence type="ECO:0000313" key="4">
    <source>
        <dbReference type="Proteomes" id="UP000654279"/>
    </source>
</evidence>